<dbReference type="EnsemblPlants" id="Pp3c19_14990V3.2">
    <property type="protein sequence ID" value="Pp3c19_14990V3.2"/>
    <property type="gene ID" value="Pp3c19_14990"/>
</dbReference>
<evidence type="ECO:0000259" key="2">
    <source>
        <dbReference type="PROSITE" id="PS50846"/>
    </source>
</evidence>
<dbReference type="Proteomes" id="UP000006727">
    <property type="component" value="Chromosome 19"/>
</dbReference>
<protein>
    <recommendedName>
        <fullName evidence="2">HMA domain-containing protein</fullName>
    </recommendedName>
</protein>
<dbReference type="InParanoid" id="A0A7I4FA08"/>
<evidence type="ECO:0000313" key="4">
    <source>
        <dbReference type="Proteomes" id="UP000006727"/>
    </source>
</evidence>
<organism evidence="3 4">
    <name type="scientific">Physcomitrium patens</name>
    <name type="common">Spreading-leaved earth moss</name>
    <name type="synonym">Physcomitrella patens</name>
    <dbReference type="NCBI Taxonomy" id="3218"/>
    <lineage>
        <taxon>Eukaryota</taxon>
        <taxon>Viridiplantae</taxon>
        <taxon>Streptophyta</taxon>
        <taxon>Embryophyta</taxon>
        <taxon>Bryophyta</taxon>
        <taxon>Bryophytina</taxon>
        <taxon>Bryopsida</taxon>
        <taxon>Funariidae</taxon>
        <taxon>Funariales</taxon>
        <taxon>Funariaceae</taxon>
        <taxon>Physcomitrium</taxon>
    </lineage>
</organism>
<dbReference type="InterPro" id="IPR036163">
    <property type="entry name" value="HMA_dom_sf"/>
</dbReference>
<evidence type="ECO:0000256" key="1">
    <source>
        <dbReference type="ARBA" id="ARBA00022723"/>
    </source>
</evidence>
<dbReference type="CDD" id="cd00371">
    <property type="entry name" value="HMA"/>
    <property type="match status" value="1"/>
</dbReference>
<dbReference type="InterPro" id="IPR006121">
    <property type="entry name" value="HMA_dom"/>
</dbReference>
<keyword evidence="4" id="KW-1185">Reference proteome</keyword>
<proteinExistence type="predicted"/>
<dbReference type="SUPFAM" id="SSF55008">
    <property type="entry name" value="HMA, heavy metal-associated domain"/>
    <property type="match status" value="1"/>
</dbReference>
<accession>A0A7I4FA08</accession>
<sequence>MARAMLISSGILGATCTFQQLGASEIFASSTVLASFPQLKRRSPAVAVVSRLSSPQCSNFRQQQLGFGVASISKSFSFGRRGEDKGFTAAATGESSTGGVTEDVIFLNVGGMSCGGCSASVKRILESQPQVKEANVDFETGIAEVQLTLELESTKRELGETLAKHVTSCGFETSLRGMLN</sequence>
<reference evidence="3 4" key="1">
    <citation type="journal article" date="2008" name="Science">
        <title>The Physcomitrella genome reveals evolutionary insights into the conquest of land by plants.</title>
        <authorList>
            <person name="Rensing S."/>
            <person name="Lang D."/>
            <person name="Zimmer A."/>
            <person name="Terry A."/>
            <person name="Salamov A."/>
            <person name="Shapiro H."/>
            <person name="Nishiyama T."/>
            <person name="Perroud P.-F."/>
            <person name="Lindquist E."/>
            <person name="Kamisugi Y."/>
            <person name="Tanahashi T."/>
            <person name="Sakakibara K."/>
            <person name="Fujita T."/>
            <person name="Oishi K."/>
            <person name="Shin-I T."/>
            <person name="Kuroki Y."/>
            <person name="Toyoda A."/>
            <person name="Suzuki Y."/>
            <person name="Hashimoto A."/>
            <person name="Yamaguchi K."/>
            <person name="Sugano A."/>
            <person name="Kohara Y."/>
            <person name="Fujiyama A."/>
            <person name="Anterola A."/>
            <person name="Aoki S."/>
            <person name="Ashton N."/>
            <person name="Barbazuk W.B."/>
            <person name="Barker E."/>
            <person name="Bennetzen J."/>
            <person name="Bezanilla M."/>
            <person name="Blankenship R."/>
            <person name="Cho S.H."/>
            <person name="Dutcher S."/>
            <person name="Estelle M."/>
            <person name="Fawcett J.A."/>
            <person name="Gundlach H."/>
            <person name="Hanada K."/>
            <person name="Heyl A."/>
            <person name="Hicks K.A."/>
            <person name="Hugh J."/>
            <person name="Lohr M."/>
            <person name="Mayer K."/>
            <person name="Melkozernov A."/>
            <person name="Murata T."/>
            <person name="Nelson D."/>
            <person name="Pils B."/>
            <person name="Prigge M."/>
            <person name="Reiss B."/>
            <person name="Renner T."/>
            <person name="Rombauts S."/>
            <person name="Rushton P."/>
            <person name="Sanderfoot A."/>
            <person name="Schween G."/>
            <person name="Shiu S.-H."/>
            <person name="Stueber K."/>
            <person name="Theodoulou F.L."/>
            <person name="Tu H."/>
            <person name="Van de Peer Y."/>
            <person name="Verrier P.J."/>
            <person name="Waters E."/>
            <person name="Wood A."/>
            <person name="Yang L."/>
            <person name="Cove D."/>
            <person name="Cuming A."/>
            <person name="Hasebe M."/>
            <person name="Lucas S."/>
            <person name="Mishler D.B."/>
            <person name="Reski R."/>
            <person name="Grigoriev I."/>
            <person name="Quatrano R.S."/>
            <person name="Boore J.L."/>
        </authorList>
    </citation>
    <scope>NUCLEOTIDE SEQUENCE [LARGE SCALE GENOMIC DNA]</scope>
    <source>
        <strain evidence="3 4">cv. Gransden 2004</strain>
    </source>
</reference>
<dbReference type="PROSITE" id="PS01047">
    <property type="entry name" value="HMA_1"/>
    <property type="match status" value="1"/>
</dbReference>
<reference evidence="3" key="3">
    <citation type="submission" date="2020-12" db="UniProtKB">
        <authorList>
            <consortium name="EnsemblPlants"/>
        </authorList>
    </citation>
    <scope>IDENTIFICATION</scope>
</reference>
<dbReference type="Gramene" id="Pp3c19_14990V3.2">
    <property type="protein sequence ID" value="Pp3c19_14990V3.2"/>
    <property type="gene ID" value="Pp3c19_14990"/>
</dbReference>
<name>A0A7I4FA08_PHYPA</name>
<feature type="domain" description="HMA" evidence="2">
    <location>
        <begin position="103"/>
        <end position="174"/>
    </location>
</feature>
<dbReference type="Pfam" id="PF00403">
    <property type="entry name" value="HMA"/>
    <property type="match status" value="1"/>
</dbReference>
<evidence type="ECO:0000313" key="3">
    <source>
        <dbReference type="EnsemblPlants" id="Pp3c19_14990V3.2"/>
    </source>
</evidence>
<keyword evidence="1" id="KW-0479">Metal-binding</keyword>
<gene>
    <name evidence="3" type="primary">LOC112272667</name>
</gene>
<dbReference type="GO" id="GO:0046872">
    <property type="term" value="F:metal ion binding"/>
    <property type="evidence" value="ECO:0007669"/>
    <property type="project" value="UniProtKB-KW"/>
</dbReference>
<dbReference type="InterPro" id="IPR017969">
    <property type="entry name" value="Heavy-metal-associated_CS"/>
</dbReference>
<dbReference type="PROSITE" id="PS50846">
    <property type="entry name" value="HMA_2"/>
    <property type="match status" value="1"/>
</dbReference>
<dbReference type="AlphaFoldDB" id="A0A7I4FA08"/>
<dbReference type="Gene3D" id="3.30.70.100">
    <property type="match status" value="1"/>
</dbReference>
<dbReference type="EMBL" id="ABEU02000019">
    <property type="status" value="NOT_ANNOTATED_CDS"/>
    <property type="molecule type" value="Genomic_DNA"/>
</dbReference>
<reference evidence="3 4" key="2">
    <citation type="journal article" date="2018" name="Plant J.">
        <title>The Physcomitrella patens chromosome-scale assembly reveals moss genome structure and evolution.</title>
        <authorList>
            <person name="Lang D."/>
            <person name="Ullrich K.K."/>
            <person name="Murat F."/>
            <person name="Fuchs J."/>
            <person name="Jenkins J."/>
            <person name="Haas F.B."/>
            <person name="Piednoel M."/>
            <person name="Gundlach H."/>
            <person name="Van Bel M."/>
            <person name="Meyberg R."/>
            <person name="Vives C."/>
            <person name="Morata J."/>
            <person name="Symeonidi A."/>
            <person name="Hiss M."/>
            <person name="Muchero W."/>
            <person name="Kamisugi Y."/>
            <person name="Saleh O."/>
            <person name="Blanc G."/>
            <person name="Decker E.L."/>
            <person name="van Gessel N."/>
            <person name="Grimwood J."/>
            <person name="Hayes R.D."/>
            <person name="Graham S.W."/>
            <person name="Gunter L.E."/>
            <person name="McDaniel S.F."/>
            <person name="Hoernstein S.N.W."/>
            <person name="Larsson A."/>
            <person name="Li F.W."/>
            <person name="Perroud P.F."/>
            <person name="Phillips J."/>
            <person name="Ranjan P."/>
            <person name="Rokshar D.S."/>
            <person name="Rothfels C.J."/>
            <person name="Schneider L."/>
            <person name="Shu S."/>
            <person name="Stevenson D.W."/>
            <person name="Thummler F."/>
            <person name="Tillich M."/>
            <person name="Villarreal Aguilar J.C."/>
            <person name="Widiez T."/>
            <person name="Wong G.K."/>
            <person name="Wymore A."/>
            <person name="Zhang Y."/>
            <person name="Zimmer A.D."/>
            <person name="Quatrano R.S."/>
            <person name="Mayer K.F.X."/>
            <person name="Goodstein D."/>
            <person name="Casacuberta J.M."/>
            <person name="Vandepoele K."/>
            <person name="Reski R."/>
            <person name="Cuming A.C."/>
            <person name="Tuskan G.A."/>
            <person name="Maumus F."/>
            <person name="Salse J."/>
            <person name="Schmutz J."/>
            <person name="Rensing S.A."/>
        </authorList>
    </citation>
    <scope>NUCLEOTIDE SEQUENCE [LARGE SCALE GENOMIC DNA]</scope>
    <source>
        <strain evidence="3 4">cv. Gransden 2004</strain>
    </source>
</reference>